<name>A0AB72Z3Q0_9BIFI</name>
<evidence type="ECO:0000313" key="2">
    <source>
        <dbReference type="Proteomes" id="UP000003457"/>
    </source>
</evidence>
<dbReference type="EMBL" id="AEHJ01000011">
    <property type="protein sequence ID" value="EFO78118.1"/>
    <property type="molecule type" value="Genomic_DNA"/>
</dbReference>
<evidence type="ECO:0000313" key="1">
    <source>
        <dbReference type="EMBL" id="EFO78118.1"/>
    </source>
</evidence>
<dbReference type="Proteomes" id="UP000003457">
    <property type="component" value="Unassembled WGS sequence"/>
</dbReference>
<gene>
    <name evidence="1" type="ORF">HMPREF9003_0202</name>
</gene>
<proteinExistence type="predicted"/>
<sequence length="127" mass="14796">MCFEYVEFVKSSNWENTDSHFRVIAANDLARACVDSWMSAQDDTNFSHATLPTDELKEKYSRMIDDDVDSQTAWDKFYDEVHKAVDKMSHVKLVEYFITLNDPATIKAVHYKRGDSLYFDPECTDAY</sequence>
<organism evidence="1 2">
    <name type="scientific">Bifidobacterium dentium JCVIHMP022</name>
    <dbReference type="NCBI Taxonomy" id="553191"/>
    <lineage>
        <taxon>Bacteria</taxon>
        <taxon>Bacillati</taxon>
        <taxon>Actinomycetota</taxon>
        <taxon>Actinomycetes</taxon>
        <taxon>Bifidobacteriales</taxon>
        <taxon>Bifidobacteriaceae</taxon>
        <taxon>Bifidobacterium</taxon>
    </lineage>
</organism>
<comment type="caution">
    <text evidence="1">The sequence shown here is derived from an EMBL/GenBank/DDBJ whole genome shotgun (WGS) entry which is preliminary data.</text>
</comment>
<dbReference type="AlphaFoldDB" id="A0AB72Z3Q0"/>
<protein>
    <submittedName>
        <fullName evidence="1">Uncharacterized protein</fullName>
    </submittedName>
</protein>
<reference evidence="1 2" key="1">
    <citation type="submission" date="2010-10" db="EMBL/GenBank/DDBJ databases">
        <authorList>
            <person name="Durkin A.S."/>
            <person name="Madupu R."/>
            <person name="Torralba M."/>
            <person name="Gillis M."/>
            <person name="Methe B."/>
            <person name="Sutton G."/>
            <person name="Nelson K.E."/>
        </authorList>
    </citation>
    <scope>NUCLEOTIDE SEQUENCE [LARGE SCALE GENOMIC DNA]</scope>
    <source>
        <strain evidence="1 2">JCVIHMP022</strain>
    </source>
</reference>
<accession>A0AB72Z3Q0</accession>
<dbReference type="RefSeq" id="WP_003842242.1">
    <property type="nucleotide sequence ID" value="NZ_AEHJ01000011.1"/>
</dbReference>